<keyword evidence="2" id="KW-1185">Reference proteome</keyword>
<evidence type="ECO:0000313" key="2">
    <source>
        <dbReference type="Proteomes" id="UP001732700"/>
    </source>
</evidence>
<proteinExistence type="predicted"/>
<evidence type="ECO:0000313" key="1">
    <source>
        <dbReference type="EnsemblPlants" id="AVESA.00010b.r2.7AG1202050.1.CDS"/>
    </source>
</evidence>
<organism evidence="1 2">
    <name type="scientific">Avena sativa</name>
    <name type="common">Oat</name>
    <dbReference type="NCBI Taxonomy" id="4498"/>
    <lineage>
        <taxon>Eukaryota</taxon>
        <taxon>Viridiplantae</taxon>
        <taxon>Streptophyta</taxon>
        <taxon>Embryophyta</taxon>
        <taxon>Tracheophyta</taxon>
        <taxon>Spermatophyta</taxon>
        <taxon>Magnoliopsida</taxon>
        <taxon>Liliopsida</taxon>
        <taxon>Poales</taxon>
        <taxon>Poaceae</taxon>
        <taxon>BOP clade</taxon>
        <taxon>Pooideae</taxon>
        <taxon>Poodae</taxon>
        <taxon>Poeae</taxon>
        <taxon>Poeae Chloroplast Group 1 (Aveneae type)</taxon>
        <taxon>Aveninae</taxon>
        <taxon>Avena</taxon>
    </lineage>
</organism>
<reference evidence="1" key="1">
    <citation type="submission" date="2021-05" db="EMBL/GenBank/DDBJ databases">
        <authorList>
            <person name="Scholz U."/>
            <person name="Mascher M."/>
            <person name="Fiebig A."/>
        </authorList>
    </citation>
    <scope>NUCLEOTIDE SEQUENCE [LARGE SCALE GENOMIC DNA]</scope>
</reference>
<reference evidence="1" key="2">
    <citation type="submission" date="2025-09" db="UniProtKB">
        <authorList>
            <consortium name="EnsemblPlants"/>
        </authorList>
    </citation>
    <scope>IDENTIFICATION</scope>
</reference>
<accession>A0ACD5ZNT8</accession>
<dbReference type="EnsemblPlants" id="AVESA.00010b.r2.7AG1202050.1">
    <property type="protein sequence ID" value="AVESA.00010b.r2.7AG1202050.1.CDS"/>
    <property type="gene ID" value="AVESA.00010b.r2.7AG1202050"/>
</dbReference>
<name>A0ACD5ZNT8_AVESA</name>
<sequence>MFFSLLQVAGILVHLARLTLLKITRDIKLNNDLSPSHLVKAKQLVNDSIRITEGILNPLRENQKKLKSTIGVEREKIGATAVLSDYEQAEQALRKCISLYNEPRTRSVVSKYLRQQYARCLSSLMLIIQHDPDISNTPRMQDLLGEAQQIMKELGEEKNMK</sequence>
<protein>
    <submittedName>
        <fullName evidence="1">Uncharacterized protein</fullName>
    </submittedName>
</protein>
<dbReference type="Proteomes" id="UP001732700">
    <property type="component" value="Chromosome 7A"/>
</dbReference>